<dbReference type="Pfam" id="PF00497">
    <property type="entry name" value="SBP_bac_3"/>
    <property type="match status" value="1"/>
</dbReference>
<feature type="modified residue" description="Phosphohistidine" evidence="15">
    <location>
        <position position="1161"/>
    </location>
</feature>
<protein>
    <recommendedName>
        <fullName evidence="3">histidine kinase</fullName>
        <ecNumber evidence="3">2.7.13.3</ecNumber>
    </recommendedName>
</protein>
<dbReference type="SUPFAM" id="SSF52172">
    <property type="entry name" value="CheY-like"/>
    <property type="match status" value="1"/>
</dbReference>
<dbReference type="SMART" id="SM00062">
    <property type="entry name" value="PBPb"/>
    <property type="match status" value="2"/>
</dbReference>
<evidence type="ECO:0000256" key="2">
    <source>
        <dbReference type="ARBA" id="ARBA00004429"/>
    </source>
</evidence>
<keyword evidence="9" id="KW-0418">Kinase</keyword>
<keyword evidence="11" id="KW-0067">ATP-binding</keyword>
<dbReference type="PANTHER" id="PTHR43047:SF72">
    <property type="entry name" value="OSMOSENSING HISTIDINE PROTEIN KINASE SLN1"/>
    <property type="match status" value="1"/>
</dbReference>
<dbReference type="GO" id="GO:0009927">
    <property type="term" value="F:histidine phosphotransfer kinase activity"/>
    <property type="evidence" value="ECO:0007669"/>
    <property type="project" value="TreeGrafter"/>
</dbReference>
<keyword evidence="13" id="KW-0902">Two-component regulatory system</keyword>
<dbReference type="Gene3D" id="1.20.120.160">
    <property type="entry name" value="HPT domain"/>
    <property type="match status" value="1"/>
</dbReference>
<evidence type="ECO:0000256" key="18">
    <source>
        <dbReference type="SAM" id="SignalP"/>
    </source>
</evidence>
<dbReference type="Pfam" id="PF01627">
    <property type="entry name" value="Hpt"/>
    <property type="match status" value="1"/>
</dbReference>
<feature type="transmembrane region" description="Helical" evidence="17">
    <location>
        <begin position="495"/>
        <end position="517"/>
    </location>
</feature>
<keyword evidence="8 17" id="KW-0812">Transmembrane</keyword>
<evidence type="ECO:0000256" key="12">
    <source>
        <dbReference type="ARBA" id="ARBA00022989"/>
    </source>
</evidence>
<dbReference type="InterPro" id="IPR004358">
    <property type="entry name" value="Sig_transdc_His_kin-like_C"/>
</dbReference>
<dbReference type="SMART" id="SM00388">
    <property type="entry name" value="HisKA"/>
    <property type="match status" value="1"/>
</dbReference>
<comment type="catalytic activity">
    <reaction evidence="1">
        <text>ATP + protein L-histidine = ADP + protein N-phospho-L-histidine.</text>
        <dbReference type="EC" id="2.7.13.3"/>
    </reaction>
</comment>
<dbReference type="CDD" id="cd16922">
    <property type="entry name" value="HATPase_EvgS-ArcB-TorS-like"/>
    <property type="match status" value="1"/>
</dbReference>
<dbReference type="InterPro" id="IPR008207">
    <property type="entry name" value="Sig_transdc_His_kin_Hpt_dom"/>
</dbReference>
<evidence type="ECO:0000256" key="8">
    <source>
        <dbReference type="ARBA" id="ARBA00022692"/>
    </source>
</evidence>
<proteinExistence type="predicted"/>
<dbReference type="CDD" id="cd17546">
    <property type="entry name" value="REC_hyHK_CKI1_RcsC-like"/>
    <property type="match status" value="1"/>
</dbReference>
<dbReference type="RefSeq" id="WP_274291276.1">
    <property type="nucleotide sequence ID" value="NZ_CP117989.1"/>
</dbReference>
<keyword evidence="18" id="KW-0732">Signal</keyword>
<dbReference type="InterPro" id="IPR036641">
    <property type="entry name" value="HPT_dom_sf"/>
</dbReference>
<dbReference type="Gene3D" id="3.40.50.2300">
    <property type="match status" value="1"/>
</dbReference>
<dbReference type="PROSITE" id="PS50110">
    <property type="entry name" value="RESPONSE_REGULATORY"/>
    <property type="match status" value="1"/>
</dbReference>
<evidence type="ECO:0000256" key="7">
    <source>
        <dbReference type="ARBA" id="ARBA00022679"/>
    </source>
</evidence>
<evidence type="ECO:0000259" key="19">
    <source>
        <dbReference type="PROSITE" id="PS50109"/>
    </source>
</evidence>
<dbReference type="Gene3D" id="1.10.287.130">
    <property type="match status" value="1"/>
</dbReference>
<dbReference type="PROSITE" id="PS50894">
    <property type="entry name" value="HPT"/>
    <property type="match status" value="1"/>
</dbReference>
<keyword evidence="4" id="KW-1003">Cell membrane</keyword>
<keyword evidence="10" id="KW-0378">Hydrolase</keyword>
<dbReference type="SUPFAM" id="SSF53850">
    <property type="entry name" value="Periplasmic binding protein-like II"/>
    <property type="match status" value="2"/>
</dbReference>
<evidence type="ECO:0000256" key="14">
    <source>
        <dbReference type="ARBA" id="ARBA00023136"/>
    </source>
</evidence>
<dbReference type="Pfam" id="PF02518">
    <property type="entry name" value="HATPase_c"/>
    <property type="match status" value="1"/>
</dbReference>
<dbReference type="EC" id="2.7.13.3" evidence="3"/>
<feature type="domain" description="Histidine kinase" evidence="19">
    <location>
        <begin position="674"/>
        <end position="890"/>
    </location>
</feature>
<evidence type="ECO:0000313" key="23">
    <source>
        <dbReference type="Proteomes" id="UP001219537"/>
    </source>
</evidence>
<dbReference type="SUPFAM" id="SSF47226">
    <property type="entry name" value="Histidine-containing phosphotransfer domain, HPT domain"/>
    <property type="match status" value="1"/>
</dbReference>
<feature type="signal peptide" evidence="18">
    <location>
        <begin position="1"/>
        <end position="26"/>
    </location>
</feature>
<dbReference type="InterPro" id="IPR011006">
    <property type="entry name" value="CheY-like_superfamily"/>
</dbReference>
<dbReference type="InterPro" id="IPR001638">
    <property type="entry name" value="Solute-binding_3/MltF_N"/>
</dbReference>
<keyword evidence="14 17" id="KW-0472">Membrane</keyword>
<dbReference type="PROSITE" id="PS50109">
    <property type="entry name" value="HIS_KIN"/>
    <property type="match status" value="1"/>
</dbReference>
<dbReference type="Pfam" id="PF00072">
    <property type="entry name" value="Response_reg"/>
    <property type="match status" value="1"/>
</dbReference>
<feature type="chain" id="PRO_5042999640" description="histidine kinase" evidence="18">
    <location>
        <begin position="27"/>
        <end position="1216"/>
    </location>
</feature>
<reference evidence="22" key="1">
    <citation type="submission" date="2023-02" db="EMBL/GenBank/DDBJ databases">
        <title>Isolation, identification, and genome analysis of Vibrio campbellii in the Penaeus vannamei larvae stage.</title>
        <authorList>
            <person name="Huang T."/>
            <person name="Zhang B."/>
        </authorList>
    </citation>
    <scope>NUCLEOTIDE SEQUENCE</scope>
    <source>
        <strain evidence="22">20220413_1</strain>
    </source>
</reference>
<keyword evidence="6 16" id="KW-0597">Phosphoprotein</keyword>
<accession>A0AAQ2Y768</accession>
<name>A0AAQ2Y768_9VIBR</name>
<dbReference type="SUPFAM" id="SSF47384">
    <property type="entry name" value="Homodimeric domain of signal transducing histidine kinase"/>
    <property type="match status" value="1"/>
</dbReference>
<dbReference type="EMBL" id="CP117989">
    <property type="protein sequence ID" value="WDG10042.1"/>
    <property type="molecule type" value="Genomic_DNA"/>
</dbReference>
<evidence type="ECO:0000256" key="9">
    <source>
        <dbReference type="ARBA" id="ARBA00022777"/>
    </source>
</evidence>
<dbReference type="Gene3D" id="3.40.190.10">
    <property type="entry name" value="Periplasmic binding protein-like II"/>
    <property type="match status" value="4"/>
</dbReference>
<dbReference type="InterPro" id="IPR036890">
    <property type="entry name" value="HATPase_C_sf"/>
</dbReference>
<dbReference type="GO" id="GO:0016787">
    <property type="term" value="F:hydrolase activity"/>
    <property type="evidence" value="ECO:0007669"/>
    <property type="project" value="UniProtKB-KW"/>
</dbReference>
<evidence type="ECO:0000259" key="20">
    <source>
        <dbReference type="PROSITE" id="PS50110"/>
    </source>
</evidence>
<dbReference type="PANTHER" id="PTHR43047">
    <property type="entry name" value="TWO-COMPONENT HISTIDINE PROTEIN KINASE"/>
    <property type="match status" value="1"/>
</dbReference>
<evidence type="ECO:0000256" key="15">
    <source>
        <dbReference type="PROSITE-ProRule" id="PRU00110"/>
    </source>
</evidence>
<evidence type="ECO:0000256" key="6">
    <source>
        <dbReference type="ARBA" id="ARBA00022553"/>
    </source>
</evidence>
<evidence type="ECO:0000256" key="11">
    <source>
        <dbReference type="ARBA" id="ARBA00022840"/>
    </source>
</evidence>
<evidence type="ECO:0000256" key="1">
    <source>
        <dbReference type="ARBA" id="ARBA00000085"/>
    </source>
</evidence>
<evidence type="ECO:0000256" key="16">
    <source>
        <dbReference type="PROSITE-ProRule" id="PRU00169"/>
    </source>
</evidence>
<comment type="subcellular location">
    <subcellularLocation>
        <location evidence="2">Cell inner membrane</location>
        <topology evidence="2">Multi-pass membrane protein</topology>
    </subcellularLocation>
</comment>
<evidence type="ECO:0000313" key="22">
    <source>
        <dbReference type="EMBL" id="WDG10042.1"/>
    </source>
</evidence>
<gene>
    <name evidence="22" type="ORF">PUN50_21915</name>
</gene>
<dbReference type="CDD" id="cd00082">
    <property type="entry name" value="HisKA"/>
    <property type="match status" value="1"/>
</dbReference>
<dbReference type="SMART" id="SM00387">
    <property type="entry name" value="HATPase_c"/>
    <property type="match status" value="1"/>
</dbReference>
<dbReference type="FunFam" id="3.30.565.10:FF:000010">
    <property type="entry name" value="Sensor histidine kinase RcsC"/>
    <property type="match status" value="1"/>
</dbReference>
<dbReference type="SUPFAM" id="SSF55874">
    <property type="entry name" value="ATPase domain of HSP90 chaperone/DNA topoisomerase II/histidine kinase"/>
    <property type="match status" value="1"/>
</dbReference>
<keyword evidence="11" id="KW-0547">Nucleotide-binding</keyword>
<dbReference type="Gene3D" id="3.30.565.10">
    <property type="entry name" value="Histidine kinase-like ATPase, C-terminal domain"/>
    <property type="match status" value="1"/>
</dbReference>
<sequence length="1216" mass="136096">MFSILRKNILIFAAFTGIASSTYCLAEEGSSDTVVVGVIAQKSDDPNVGSEVGTFYGINLEYLTNIAKVLNLKLELRTYSVIPEILNDIETNKIDGAVGFSKTPDREARFIFSDPFFSSTIAVWYRESSYFKRDPRELNWVCVVGTVYCQYLEDMGATSVRQMESRVNAFEEVRSGRANALISTYVAINQYLDQNDIVNGTVDIPSWLNEEEVSFITSKSNQELVDRINRILSWERNGKNIRSVASKNPYHVNDKLLVAYRRDLGGNQTITYSSSEAAFPFLYRNTHTGRLDGFLPDFIDLIQSRTGLRFEYVKPSGSLNSGLTAFNADIVPVAYVDYAPSSDWLITKPFMHNNFVAIEALDPENHPHHQAKSGILMSLKRQGLVNLDSWKEERFTRYDDLKQLLSDLKAGEIEVAYVPDDIVHSMIAQDNIDGLLISEKDVLTLSIAFAVTEHNTKLKKILDSIIDTIDAKEIDKINRTYRNFNLVYGYDEEDVFTIVLFAAAMFVVLLAIVYFVLAHLKLKVNLAELNATNEEKEKQWLMDIIQEINSIVFIHGEDNQIQMSNCSLYRNKRCKGCTIENRNSAKPLVNNVVELRQVIAGKRISDTTAAKNCKLGIQHVYRERKSIFSPSSKKQFVLTVLQDITEQQERELALIVAQERAQTAVRARENFLATMSHELRTPLSAAHGLLDLLTRQADNDSSKELITQAMRSLNHLNLLVDEVLDYSKLEAGQLKVTPVKTDVVTTLCDVVRSFEPKAVSKGLDYRVTFKPFANPWLKVDAVRLVQITTNLLSNAVKFTSDGEINVSVAMNEGQLILKIADTGIGMTDSQLEGILQPFVQADDTITRKYGGTGLGLSIVDRLVECMGGELCIDSQFGLGTTVVVKLPIILCESNPRPAISYSFSPTLPANVRDWCLTWGMGSTDVNPNLTGKFSSQGKYKGLNLICARDSHCELSPAEAKYPDTLLALLSQDCSLRAETSPTLQNVSWKHGTVLVAEDNPINQSVITMQLRELGIEPVIVSNGLEAWQYVNRDDQVTLVLTDFHMPEMDGFQLVKKLKANSDLASIPVIGVTAEDSRLANEHAKNIGIDDILYKPYDLEKLRSKLLPHLGQEKEAKWPEWIEKFKKKDAHEIAGVFKSSMEKDVSNLKIAETKQEKKRIIHGIKGALGAIGVSILVELCVDAEKASDADFESHVATLINRIEHEINLAEDWINAHE</sequence>
<evidence type="ECO:0000256" key="3">
    <source>
        <dbReference type="ARBA" id="ARBA00012438"/>
    </source>
</evidence>
<dbReference type="SMART" id="SM00448">
    <property type="entry name" value="REC"/>
    <property type="match status" value="1"/>
</dbReference>
<dbReference type="InterPro" id="IPR003661">
    <property type="entry name" value="HisK_dim/P_dom"/>
</dbReference>
<dbReference type="InterPro" id="IPR001789">
    <property type="entry name" value="Sig_transdc_resp-reg_receiver"/>
</dbReference>
<dbReference type="AlphaFoldDB" id="A0AAQ2Y768"/>
<evidence type="ECO:0000256" key="17">
    <source>
        <dbReference type="SAM" id="Phobius"/>
    </source>
</evidence>
<feature type="domain" description="HPt" evidence="21">
    <location>
        <begin position="1113"/>
        <end position="1215"/>
    </location>
</feature>
<dbReference type="InterPro" id="IPR036097">
    <property type="entry name" value="HisK_dim/P_sf"/>
</dbReference>
<evidence type="ECO:0000256" key="5">
    <source>
        <dbReference type="ARBA" id="ARBA00022519"/>
    </source>
</evidence>
<keyword evidence="12 17" id="KW-1133">Transmembrane helix</keyword>
<keyword evidence="7" id="KW-0808">Transferase</keyword>
<dbReference type="PRINTS" id="PR00344">
    <property type="entry name" value="BCTRLSENSOR"/>
</dbReference>
<feature type="modified residue" description="4-aspartylphosphate" evidence="16">
    <location>
        <position position="1042"/>
    </location>
</feature>
<evidence type="ECO:0000259" key="21">
    <source>
        <dbReference type="PROSITE" id="PS50894"/>
    </source>
</evidence>
<dbReference type="InterPro" id="IPR003594">
    <property type="entry name" value="HATPase_dom"/>
</dbReference>
<dbReference type="Proteomes" id="UP001219537">
    <property type="component" value="Chromosome 2"/>
</dbReference>
<dbReference type="GO" id="GO:0005886">
    <property type="term" value="C:plasma membrane"/>
    <property type="evidence" value="ECO:0007669"/>
    <property type="project" value="UniProtKB-SubCell"/>
</dbReference>
<evidence type="ECO:0000256" key="10">
    <source>
        <dbReference type="ARBA" id="ARBA00022801"/>
    </source>
</evidence>
<evidence type="ECO:0000256" key="4">
    <source>
        <dbReference type="ARBA" id="ARBA00022475"/>
    </source>
</evidence>
<organism evidence="22 23">
    <name type="scientific">Vibrio campbellii</name>
    <dbReference type="NCBI Taxonomy" id="680"/>
    <lineage>
        <taxon>Bacteria</taxon>
        <taxon>Pseudomonadati</taxon>
        <taxon>Pseudomonadota</taxon>
        <taxon>Gammaproteobacteria</taxon>
        <taxon>Vibrionales</taxon>
        <taxon>Vibrionaceae</taxon>
        <taxon>Vibrio</taxon>
    </lineage>
</organism>
<feature type="domain" description="Response regulatory" evidence="20">
    <location>
        <begin position="992"/>
        <end position="1109"/>
    </location>
</feature>
<keyword evidence="5" id="KW-0997">Cell inner membrane</keyword>
<dbReference type="Pfam" id="PF00512">
    <property type="entry name" value="HisKA"/>
    <property type="match status" value="1"/>
</dbReference>
<evidence type="ECO:0000256" key="13">
    <source>
        <dbReference type="ARBA" id="ARBA00023012"/>
    </source>
</evidence>
<dbReference type="InterPro" id="IPR005467">
    <property type="entry name" value="His_kinase_dom"/>
</dbReference>
<dbReference type="GO" id="GO:0000155">
    <property type="term" value="F:phosphorelay sensor kinase activity"/>
    <property type="evidence" value="ECO:0007669"/>
    <property type="project" value="InterPro"/>
</dbReference>